<dbReference type="Proteomes" id="UP001210528">
    <property type="component" value="Unassembled WGS sequence"/>
</dbReference>
<organism evidence="1 2">
    <name type="scientific">Halorubrum ezzemoulense</name>
    <name type="common">Halorubrum chaoviator</name>
    <dbReference type="NCBI Taxonomy" id="337243"/>
    <lineage>
        <taxon>Archaea</taxon>
        <taxon>Methanobacteriati</taxon>
        <taxon>Methanobacteriota</taxon>
        <taxon>Stenosarchaea group</taxon>
        <taxon>Halobacteria</taxon>
        <taxon>Halobacteriales</taxon>
        <taxon>Haloferacaceae</taxon>
        <taxon>Halorubrum</taxon>
    </lineage>
</organism>
<gene>
    <name evidence="1" type="ORF">PM085_15815</name>
</gene>
<protein>
    <submittedName>
        <fullName evidence="1">Uncharacterized protein</fullName>
    </submittedName>
</protein>
<name>A0ABT4Z6B9_HALEZ</name>
<evidence type="ECO:0000313" key="2">
    <source>
        <dbReference type="Proteomes" id="UP001210528"/>
    </source>
</evidence>
<comment type="caution">
    <text evidence="1">The sequence shown here is derived from an EMBL/GenBank/DDBJ whole genome shotgun (WGS) entry which is preliminary data.</text>
</comment>
<proteinExistence type="predicted"/>
<dbReference type="RefSeq" id="WP_271970484.1">
    <property type="nucleotide sequence ID" value="NZ_JAQLUK010000027.1"/>
</dbReference>
<reference evidence="1 2" key="1">
    <citation type="submission" date="2023-01" db="EMBL/GenBank/DDBJ databases">
        <title>Halorubrum ezzemoulense from Santa Pola, Spain.</title>
        <authorList>
            <person name="Feng Y."/>
            <person name="Louyakis A.S."/>
            <person name="Gogarten J.P."/>
        </authorList>
    </citation>
    <scope>NUCLEOTIDE SEQUENCE [LARGE SCALE GENOMIC DNA]</scope>
    <source>
        <strain evidence="1 2">AMM015</strain>
    </source>
</reference>
<dbReference type="EMBL" id="JAQLUK010000027">
    <property type="protein sequence ID" value="MDB2293724.1"/>
    <property type="molecule type" value="Genomic_DNA"/>
</dbReference>
<sequence length="156" mass="18120">MTDERDDAEPRRMIYEIRRRVQAARNRYWADGVDSDLSTETHRELAIAALQYHDVLYEFRDESILTEDDWPDVEPLRKRVNKTVRRREQSDVFGEPATTKEVPAVQTLPTERLVELTEELDDLAKKLGFGAKAEEQTDVYGIDPDWDGGDDEYTAD</sequence>
<keyword evidence="2" id="KW-1185">Reference proteome</keyword>
<accession>A0ABT4Z6B9</accession>
<evidence type="ECO:0000313" key="1">
    <source>
        <dbReference type="EMBL" id="MDB2293724.1"/>
    </source>
</evidence>